<evidence type="ECO:0000313" key="10">
    <source>
        <dbReference type="Proteomes" id="UP000722485"/>
    </source>
</evidence>
<keyword evidence="10" id="KW-1185">Reference proteome</keyword>
<dbReference type="OrthoDB" id="6612291at2759"/>
<dbReference type="PROSITE" id="PS00217">
    <property type="entry name" value="SUGAR_TRANSPORT_2"/>
    <property type="match status" value="1"/>
</dbReference>
<feature type="transmembrane region" description="Helical" evidence="7">
    <location>
        <begin position="115"/>
        <end position="134"/>
    </location>
</feature>
<feature type="transmembrane region" description="Helical" evidence="7">
    <location>
        <begin position="366"/>
        <end position="387"/>
    </location>
</feature>
<dbReference type="Proteomes" id="UP000722485">
    <property type="component" value="Unassembled WGS sequence"/>
</dbReference>
<dbReference type="GO" id="GO:0016020">
    <property type="term" value="C:membrane"/>
    <property type="evidence" value="ECO:0007669"/>
    <property type="project" value="UniProtKB-SubCell"/>
</dbReference>
<dbReference type="PANTHER" id="PTHR48022:SF41">
    <property type="entry name" value="MAJOR FACILITATOR SUPERFAMILY (MFS) PROFILE DOMAIN-CONTAINING PROTEIN"/>
    <property type="match status" value="1"/>
</dbReference>
<dbReference type="PANTHER" id="PTHR48022">
    <property type="entry name" value="PLASTIDIC GLUCOSE TRANSPORTER 4"/>
    <property type="match status" value="1"/>
</dbReference>
<feature type="transmembrane region" description="Helical" evidence="7">
    <location>
        <begin position="79"/>
        <end position="103"/>
    </location>
</feature>
<feature type="transmembrane region" description="Helical" evidence="7">
    <location>
        <begin position="36"/>
        <end position="67"/>
    </location>
</feature>
<evidence type="ECO:0000256" key="4">
    <source>
        <dbReference type="ARBA" id="ARBA00022989"/>
    </source>
</evidence>
<protein>
    <recommendedName>
        <fullName evidence="8">Major facilitator superfamily (MFS) profile domain-containing protein</fullName>
    </recommendedName>
</protein>
<dbReference type="AlphaFoldDB" id="A0A9P5H7M1"/>
<dbReference type="InterPro" id="IPR005829">
    <property type="entry name" value="Sugar_transporter_CS"/>
</dbReference>
<feature type="transmembrane region" description="Helical" evidence="7">
    <location>
        <begin position="301"/>
        <end position="319"/>
    </location>
</feature>
<comment type="caution">
    <text evidence="9">The sequence shown here is derived from an EMBL/GenBank/DDBJ whole genome shotgun (WGS) entry which is preliminary data.</text>
</comment>
<evidence type="ECO:0000256" key="1">
    <source>
        <dbReference type="ARBA" id="ARBA00004141"/>
    </source>
</evidence>
<keyword evidence="3 7" id="KW-0812">Transmembrane</keyword>
<comment type="subcellular location">
    <subcellularLocation>
        <location evidence="1">Membrane</location>
        <topology evidence="1">Multi-pass membrane protein</topology>
    </subcellularLocation>
</comment>
<dbReference type="InterPro" id="IPR050360">
    <property type="entry name" value="MFS_Sugar_Transporters"/>
</dbReference>
<name>A0A9P5H7M1_9HYPO</name>
<dbReference type="SUPFAM" id="SSF103473">
    <property type="entry name" value="MFS general substrate transporter"/>
    <property type="match status" value="1"/>
</dbReference>
<feature type="transmembrane region" description="Helical" evidence="7">
    <location>
        <begin position="393"/>
        <end position="413"/>
    </location>
</feature>
<dbReference type="InterPro" id="IPR036259">
    <property type="entry name" value="MFS_trans_sf"/>
</dbReference>
<dbReference type="GO" id="GO:0005351">
    <property type="term" value="F:carbohydrate:proton symporter activity"/>
    <property type="evidence" value="ECO:0007669"/>
    <property type="project" value="TreeGrafter"/>
</dbReference>
<dbReference type="InterPro" id="IPR005828">
    <property type="entry name" value="MFS_sugar_transport-like"/>
</dbReference>
<keyword evidence="4 7" id="KW-1133">Transmembrane helix</keyword>
<evidence type="ECO:0000256" key="3">
    <source>
        <dbReference type="ARBA" id="ARBA00022692"/>
    </source>
</evidence>
<evidence type="ECO:0000259" key="8">
    <source>
        <dbReference type="PROSITE" id="PS50850"/>
    </source>
</evidence>
<comment type="similarity">
    <text evidence="2">Belongs to the major facilitator superfamily. Sugar transporter (TC 2.A.1.1) family.</text>
</comment>
<accession>A0A9P5H7M1</accession>
<evidence type="ECO:0000256" key="6">
    <source>
        <dbReference type="SAM" id="MobiDB-lite"/>
    </source>
</evidence>
<evidence type="ECO:0000256" key="2">
    <source>
        <dbReference type="ARBA" id="ARBA00010992"/>
    </source>
</evidence>
<feature type="transmembrane region" description="Helical" evidence="7">
    <location>
        <begin position="339"/>
        <end position="359"/>
    </location>
</feature>
<sequence>MADTAEDKKNTVSHVEETLRTEDDVTPLQAIKGSPIAIISCIGAAVGPLMYGFDMVIVGACISMPAFQFEYGTNVGESFIIPALWQSLWNSLIQLGIIIGAMLNSSFQDRFGRRWGFRSGGFIAAVGVAVMYISDIPASVNTRRSIFLIGKIILGVAMGQLNSTCQTYVSEVAPPKLRGPLLSVFTFSMVTGQIIAISAVNARILIFTPIAYKVIIASQWAWCGTLFLLSFIIPESPFWLVGRNCEDRALAMYNRLNSSRVNRIAGFAAIKETLDHEGQSANVIGQASISECFRGTNTRRTIIVASTFWLQQFLGVTLLANGPYFLQMAGMDFVKSLEISQVGISLALPATVISWWTMTRFGRRTILLWSIVCVGLLWLSVGIAGVWPTNTTALMYIGVMMQIITFFFGLGGGSATPVIAAEISSARLRALSQAVTFVNAAFSSWLFNFVVPYMFNSDQGNLGGMCGFIFGGLCIVGFIFSYFCIPETKGRTIAEVDEMFEAQVATQRFATYICTRRYEEPQDKNLQEA</sequence>
<dbReference type="Gene3D" id="1.20.1250.20">
    <property type="entry name" value="MFS general substrate transporter like domains"/>
    <property type="match status" value="1"/>
</dbReference>
<feature type="transmembrane region" description="Helical" evidence="7">
    <location>
        <begin position="181"/>
        <end position="204"/>
    </location>
</feature>
<organism evidence="9 10">
    <name type="scientific">Cylindrodendrum hubeiense</name>
    <dbReference type="NCBI Taxonomy" id="595255"/>
    <lineage>
        <taxon>Eukaryota</taxon>
        <taxon>Fungi</taxon>
        <taxon>Dikarya</taxon>
        <taxon>Ascomycota</taxon>
        <taxon>Pezizomycotina</taxon>
        <taxon>Sordariomycetes</taxon>
        <taxon>Hypocreomycetidae</taxon>
        <taxon>Hypocreales</taxon>
        <taxon>Nectriaceae</taxon>
        <taxon>Cylindrodendrum</taxon>
    </lineage>
</organism>
<dbReference type="Pfam" id="PF00083">
    <property type="entry name" value="Sugar_tr"/>
    <property type="match status" value="1"/>
</dbReference>
<feature type="region of interest" description="Disordered" evidence="6">
    <location>
        <begin position="1"/>
        <end position="20"/>
    </location>
</feature>
<proteinExistence type="inferred from homology"/>
<feature type="transmembrane region" description="Helical" evidence="7">
    <location>
        <begin position="434"/>
        <end position="455"/>
    </location>
</feature>
<dbReference type="FunFam" id="1.20.1250.20:FF:000078">
    <property type="entry name" value="MFS maltose transporter, putative"/>
    <property type="match status" value="1"/>
</dbReference>
<evidence type="ECO:0000313" key="9">
    <source>
        <dbReference type="EMBL" id="KAF7547647.1"/>
    </source>
</evidence>
<gene>
    <name evidence="9" type="ORF">G7Z17_g7587</name>
</gene>
<evidence type="ECO:0000256" key="7">
    <source>
        <dbReference type="SAM" id="Phobius"/>
    </source>
</evidence>
<dbReference type="EMBL" id="JAANBB010000172">
    <property type="protein sequence ID" value="KAF7547647.1"/>
    <property type="molecule type" value="Genomic_DNA"/>
</dbReference>
<dbReference type="InterPro" id="IPR020846">
    <property type="entry name" value="MFS_dom"/>
</dbReference>
<feature type="transmembrane region" description="Helical" evidence="7">
    <location>
        <begin position="461"/>
        <end position="485"/>
    </location>
</feature>
<reference evidence="9" key="1">
    <citation type="submission" date="2020-03" db="EMBL/GenBank/DDBJ databases">
        <title>Draft Genome Sequence of Cylindrodendrum hubeiense.</title>
        <authorList>
            <person name="Buettner E."/>
            <person name="Kellner H."/>
        </authorList>
    </citation>
    <scope>NUCLEOTIDE SEQUENCE</scope>
    <source>
        <strain evidence="9">IHI 201604</strain>
    </source>
</reference>
<dbReference type="PROSITE" id="PS50850">
    <property type="entry name" value="MFS"/>
    <property type="match status" value="1"/>
</dbReference>
<feature type="domain" description="Major facilitator superfamily (MFS) profile" evidence="8">
    <location>
        <begin position="40"/>
        <end position="489"/>
    </location>
</feature>
<evidence type="ECO:0000256" key="5">
    <source>
        <dbReference type="ARBA" id="ARBA00023136"/>
    </source>
</evidence>
<keyword evidence="5 7" id="KW-0472">Membrane</keyword>